<dbReference type="PANTHER" id="PTHR46268">
    <property type="entry name" value="STRESS RESPONSE PROTEIN NHAX"/>
    <property type="match status" value="1"/>
</dbReference>
<dbReference type="InterPro" id="IPR014729">
    <property type="entry name" value="Rossmann-like_a/b/a_fold"/>
</dbReference>
<protein>
    <submittedName>
        <fullName evidence="3">Universal stress protein</fullName>
    </submittedName>
</protein>
<comment type="similarity">
    <text evidence="1">Belongs to the universal stress protein A family.</text>
</comment>
<sequence length="174" mass="17692">MFHTIACGADGSPAAETALAVAAGLARTFGGRLVLLHVQEVTISPAGFLAEDASATVAGLHRSARRLRDEGIDTTVRCSRAAIRDTPRRLVDLAGRTGADLLVVGNGGHGPVASLVFGSVAARLLQLATCPVVLVPAHPPDGTPAGHLEVAVRANQRAGRHEGAPVPGDVARVA</sequence>
<reference evidence="3 4" key="1">
    <citation type="submission" date="2024-01" db="EMBL/GenBank/DDBJ databases">
        <title>Genome insights into Plantactinospora veratri sp. nov.</title>
        <authorList>
            <person name="Wang L."/>
        </authorList>
    </citation>
    <scope>NUCLEOTIDE SEQUENCE [LARGE SCALE GENOMIC DNA]</scope>
    <source>
        <strain evidence="3 4">NEAU-FHS4</strain>
    </source>
</reference>
<evidence type="ECO:0000256" key="1">
    <source>
        <dbReference type="ARBA" id="ARBA00008791"/>
    </source>
</evidence>
<dbReference type="InterPro" id="IPR006016">
    <property type="entry name" value="UspA"/>
</dbReference>
<keyword evidence="4" id="KW-1185">Reference proteome</keyword>
<dbReference type="CDD" id="cd00293">
    <property type="entry name" value="USP-like"/>
    <property type="match status" value="1"/>
</dbReference>
<name>A0ABU7SGK5_9ACTN</name>
<dbReference type="PANTHER" id="PTHR46268:SF6">
    <property type="entry name" value="UNIVERSAL STRESS PROTEIN UP12"/>
    <property type="match status" value="1"/>
</dbReference>
<dbReference type="InterPro" id="IPR006015">
    <property type="entry name" value="Universal_stress_UspA"/>
</dbReference>
<dbReference type="Proteomes" id="UP001339911">
    <property type="component" value="Unassembled WGS sequence"/>
</dbReference>
<dbReference type="SUPFAM" id="SSF52402">
    <property type="entry name" value="Adenine nucleotide alpha hydrolases-like"/>
    <property type="match status" value="1"/>
</dbReference>
<evidence type="ECO:0000313" key="3">
    <source>
        <dbReference type="EMBL" id="MEE6309084.1"/>
    </source>
</evidence>
<comment type="caution">
    <text evidence="3">The sequence shown here is derived from an EMBL/GenBank/DDBJ whole genome shotgun (WGS) entry which is preliminary data.</text>
</comment>
<organism evidence="3 4">
    <name type="scientific">Plantactinospora veratri</name>
    <dbReference type="NCBI Taxonomy" id="1436122"/>
    <lineage>
        <taxon>Bacteria</taxon>
        <taxon>Bacillati</taxon>
        <taxon>Actinomycetota</taxon>
        <taxon>Actinomycetes</taxon>
        <taxon>Micromonosporales</taxon>
        <taxon>Micromonosporaceae</taxon>
        <taxon>Plantactinospora</taxon>
    </lineage>
</organism>
<dbReference type="Gene3D" id="3.40.50.620">
    <property type="entry name" value="HUPs"/>
    <property type="match status" value="1"/>
</dbReference>
<dbReference type="Pfam" id="PF00582">
    <property type="entry name" value="Usp"/>
    <property type="match status" value="1"/>
</dbReference>
<dbReference type="EMBL" id="JAZGQL010000014">
    <property type="protein sequence ID" value="MEE6309084.1"/>
    <property type="molecule type" value="Genomic_DNA"/>
</dbReference>
<dbReference type="RefSeq" id="WP_331209365.1">
    <property type="nucleotide sequence ID" value="NZ_JAZGQL010000014.1"/>
</dbReference>
<evidence type="ECO:0000313" key="4">
    <source>
        <dbReference type="Proteomes" id="UP001339911"/>
    </source>
</evidence>
<gene>
    <name evidence="3" type="ORF">V1634_19795</name>
</gene>
<dbReference type="PRINTS" id="PR01438">
    <property type="entry name" value="UNVRSLSTRESS"/>
</dbReference>
<accession>A0ABU7SGK5</accession>
<evidence type="ECO:0000259" key="2">
    <source>
        <dbReference type="Pfam" id="PF00582"/>
    </source>
</evidence>
<proteinExistence type="inferred from homology"/>
<feature type="domain" description="UspA" evidence="2">
    <location>
        <begin position="1"/>
        <end position="136"/>
    </location>
</feature>